<dbReference type="AlphaFoldDB" id="A0A366CW97"/>
<name>A0A366CW97_9NOCA</name>
<reference evidence="1 2" key="1">
    <citation type="submission" date="2018-06" db="EMBL/GenBank/DDBJ databases">
        <title>Genomic Encyclopedia of Type Strains, Phase IV (KMG-IV): sequencing the most valuable type-strain genomes for metagenomic binning, comparative biology and taxonomic classification.</title>
        <authorList>
            <person name="Goeker M."/>
        </authorList>
    </citation>
    <scope>NUCLEOTIDE SEQUENCE [LARGE SCALE GENOMIC DNA]</scope>
    <source>
        <strain evidence="1 2">DSM 44599</strain>
    </source>
</reference>
<dbReference type="STRING" id="1210090.GCA_001613185_02478"/>
<protein>
    <submittedName>
        <fullName evidence="1">Uncharacterized protein</fullName>
    </submittedName>
</protein>
<organism evidence="1 2">
    <name type="scientific">Nocardia puris</name>
    <dbReference type="NCBI Taxonomy" id="208602"/>
    <lineage>
        <taxon>Bacteria</taxon>
        <taxon>Bacillati</taxon>
        <taxon>Actinomycetota</taxon>
        <taxon>Actinomycetes</taxon>
        <taxon>Mycobacteriales</taxon>
        <taxon>Nocardiaceae</taxon>
        <taxon>Nocardia</taxon>
    </lineage>
</organism>
<dbReference type="RefSeq" id="WP_067508035.1">
    <property type="nucleotide sequence ID" value="NZ_QNRE01000025.1"/>
</dbReference>
<gene>
    <name evidence="1" type="ORF">DFR74_12566</name>
</gene>
<evidence type="ECO:0000313" key="2">
    <source>
        <dbReference type="Proteomes" id="UP000252586"/>
    </source>
</evidence>
<evidence type="ECO:0000313" key="1">
    <source>
        <dbReference type="EMBL" id="RBO82111.1"/>
    </source>
</evidence>
<sequence>MTDTNRAIGEWAEGLRAATTPADAITPPNPEAVQARLLDLARQLEWMGATEQAASARSVASDLTELFDSYSHLRADLEVIASYAPGISEFVRTEADRHLRRWTA</sequence>
<dbReference type="Proteomes" id="UP000252586">
    <property type="component" value="Unassembled WGS sequence"/>
</dbReference>
<dbReference type="EMBL" id="QNRE01000025">
    <property type="protein sequence ID" value="RBO82111.1"/>
    <property type="molecule type" value="Genomic_DNA"/>
</dbReference>
<proteinExistence type="predicted"/>
<keyword evidence="2" id="KW-1185">Reference proteome</keyword>
<comment type="caution">
    <text evidence="1">The sequence shown here is derived from an EMBL/GenBank/DDBJ whole genome shotgun (WGS) entry which is preliminary data.</text>
</comment>
<accession>A0A366CW97</accession>